<protein>
    <submittedName>
        <fullName evidence="1">Uncharacterized protein</fullName>
    </submittedName>
</protein>
<dbReference type="RefSeq" id="WP_149891663.1">
    <property type="nucleotide sequence ID" value="NZ_JBHUFA010000001.1"/>
</dbReference>
<keyword evidence="2" id="KW-1185">Reference proteome</keyword>
<sequence>MTDPRAPEMQWDLWRKAQSAEALMALVVRAQLRVLPLLSGQGPAAEADPAARSRNALQTLARDWQRVTIPQDFRDQDDLYSRARALIAAARLGQDEDDCATYQDMCALRSGMSPSELLTMPLWPEGAPAWAVRFWLQIRDQLQEDASSAEPGDAALVQWYDDMLRRPR</sequence>
<dbReference type="EMBL" id="JBHUFA010000001">
    <property type="protein sequence ID" value="MFD1694487.1"/>
    <property type="molecule type" value="Genomic_DNA"/>
</dbReference>
<comment type="caution">
    <text evidence="1">The sequence shown here is derived from an EMBL/GenBank/DDBJ whole genome shotgun (WGS) entry which is preliminary data.</text>
</comment>
<gene>
    <name evidence="1" type="ORF">ACFSC7_03095</name>
</gene>
<evidence type="ECO:0000313" key="2">
    <source>
        <dbReference type="Proteomes" id="UP001597327"/>
    </source>
</evidence>
<evidence type="ECO:0000313" key="1">
    <source>
        <dbReference type="EMBL" id="MFD1694487.1"/>
    </source>
</evidence>
<organism evidence="1 2">
    <name type="scientific">Roseibium aestuarii</name>
    <dbReference type="NCBI Taxonomy" id="2600299"/>
    <lineage>
        <taxon>Bacteria</taxon>
        <taxon>Pseudomonadati</taxon>
        <taxon>Pseudomonadota</taxon>
        <taxon>Alphaproteobacteria</taxon>
        <taxon>Hyphomicrobiales</taxon>
        <taxon>Stappiaceae</taxon>
        <taxon>Roseibium</taxon>
    </lineage>
</organism>
<dbReference type="Proteomes" id="UP001597327">
    <property type="component" value="Unassembled WGS sequence"/>
</dbReference>
<name>A0ABW4JRU4_9HYPH</name>
<reference evidence="2" key="1">
    <citation type="journal article" date="2019" name="Int. J. Syst. Evol. Microbiol.">
        <title>The Global Catalogue of Microorganisms (GCM) 10K type strain sequencing project: providing services to taxonomists for standard genome sequencing and annotation.</title>
        <authorList>
            <consortium name="The Broad Institute Genomics Platform"/>
            <consortium name="The Broad Institute Genome Sequencing Center for Infectious Disease"/>
            <person name="Wu L."/>
            <person name="Ma J."/>
        </authorList>
    </citation>
    <scope>NUCLEOTIDE SEQUENCE [LARGE SCALE GENOMIC DNA]</scope>
    <source>
        <strain evidence="2">JCM 3369</strain>
    </source>
</reference>
<accession>A0ABW4JRU4</accession>
<proteinExistence type="predicted"/>